<feature type="transmembrane region" description="Helical" evidence="9">
    <location>
        <begin position="156"/>
        <end position="173"/>
    </location>
</feature>
<dbReference type="CDD" id="cd16917">
    <property type="entry name" value="HATPase_UhpB-NarQ-NarX-like"/>
    <property type="match status" value="1"/>
</dbReference>
<comment type="caution">
    <text evidence="11">The sequence shown here is derived from an EMBL/GenBank/DDBJ whole genome shotgun (WGS) entry which is preliminary data.</text>
</comment>
<dbReference type="Gene3D" id="1.20.5.1930">
    <property type="match status" value="1"/>
</dbReference>
<keyword evidence="4" id="KW-0808">Transferase</keyword>
<protein>
    <recommendedName>
        <fullName evidence="2">histidine kinase</fullName>
        <ecNumber evidence="2">2.7.13.3</ecNumber>
    </recommendedName>
</protein>
<dbReference type="PANTHER" id="PTHR24421:SF10">
    <property type="entry name" value="NITRATE_NITRITE SENSOR PROTEIN NARQ"/>
    <property type="match status" value="1"/>
</dbReference>
<dbReference type="PROSITE" id="PS50109">
    <property type="entry name" value="HIS_KIN"/>
    <property type="match status" value="1"/>
</dbReference>
<dbReference type="InterPro" id="IPR036890">
    <property type="entry name" value="HATPase_C_sf"/>
</dbReference>
<gene>
    <name evidence="11" type="ORF">M2152_001295</name>
</gene>
<evidence type="ECO:0000256" key="6">
    <source>
        <dbReference type="ARBA" id="ARBA00022777"/>
    </source>
</evidence>
<dbReference type="EMBL" id="JARXVQ010000001">
    <property type="protein sequence ID" value="MDH6181113.1"/>
    <property type="molecule type" value="Genomic_DNA"/>
</dbReference>
<evidence type="ECO:0000256" key="2">
    <source>
        <dbReference type="ARBA" id="ARBA00012438"/>
    </source>
</evidence>
<comment type="catalytic activity">
    <reaction evidence="1">
        <text>ATP + protein L-histidine = ADP + protein N-phospho-L-histidine.</text>
        <dbReference type="EC" id="2.7.13.3"/>
    </reaction>
</comment>
<feature type="transmembrane region" description="Helical" evidence="9">
    <location>
        <begin position="38"/>
        <end position="58"/>
    </location>
</feature>
<dbReference type="Proteomes" id="UP001160142">
    <property type="component" value="Unassembled WGS sequence"/>
</dbReference>
<organism evidence="11 12">
    <name type="scientific">Antiquaquibacter oligotrophicus</name>
    <dbReference type="NCBI Taxonomy" id="2880260"/>
    <lineage>
        <taxon>Bacteria</taxon>
        <taxon>Bacillati</taxon>
        <taxon>Actinomycetota</taxon>
        <taxon>Actinomycetes</taxon>
        <taxon>Micrococcales</taxon>
        <taxon>Microbacteriaceae</taxon>
        <taxon>Antiquaquibacter</taxon>
    </lineage>
</organism>
<dbReference type="Pfam" id="PF07730">
    <property type="entry name" value="HisKA_3"/>
    <property type="match status" value="1"/>
</dbReference>
<evidence type="ECO:0000256" key="7">
    <source>
        <dbReference type="ARBA" id="ARBA00022840"/>
    </source>
</evidence>
<sequence>MHDPEHSRQRARWGRPDANWPDEWLLHERRRASPRTRLLLPVVLSLLIQLPASLFWLATQGPTQGRALTLLLAILGPLALLGARRYPGPVVLVVSILGSLDFFVSQGFGGPPYVALVFAIIGALVRGARVWAWVSVGSVWAITLGTGILLGREWHPGGVAVTTLGILVLFGIGESMRSRREMLAEYRRTIARRRQSEAQAERVRLARELHDVLAHSLSQINVQAGVGLHLMERQPEKAAEALANIKNTSKTALDEVRSVLGVLRSTDRDPDAPLLPEPDLSRLPSLIAPLAAQGLDVTLEGEIVGAPQSVQLALYRIAQESLTNVVRHADATRAVVRLASTESEYSIRIDDDGRGFERDEASEGRGILGMSERAELLGGRLEIGSSQLGGSRITATIPVEEHP</sequence>
<keyword evidence="3" id="KW-0597">Phosphoprotein</keyword>
<feature type="domain" description="Histidine kinase" evidence="10">
    <location>
        <begin position="314"/>
        <end position="401"/>
    </location>
</feature>
<evidence type="ECO:0000256" key="4">
    <source>
        <dbReference type="ARBA" id="ARBA00022679"/>
    </source>
</evidence>
<dbReference type="InterPro" id="IPR005467">
    <property type="entry name" value="His_kinase_dom"/>
</dbReference>
<dbReference type="SUPFAM" id="SSF55874">
    <property type="entry name" value="ATPase domain of HSP90 chaperone/DNA topoisomerase II/histidine kinase"/>
    <property type="match status" value="1"/>
</dbReference>
<keyword evidence="9" id="KW-0812">Transmembrane</keyword>
<evidence type="ECO:0000259" key="10">
    <source>
        <dbReference type="PROSITE" id="PS50109"/>
    </source>
</evidence>
<evidence type="ECO:0000256" key="1">
    <source>
        <dbReference type="ARBA" id="ARBA00000085"/>
    </source>
</evidence>
<evidence type="ECO:0000256" key="8">
    <source>
        <dbReference type="ARBA" id="ARBA00023012"/>
    </source>
</evidence>
<dbReference type="InterPro" id="IPR050482">
    <property type="entry name" value="Sensor_HK_TwoCompSys"/>
</dbReference>
<feature type="transmembrane region" description="Helical" evidence="9">
    <location>
        <begin position="110"/>
        <end position="125"/>
    </location>
</feature>
<keyword evidence="6 11" id="KW-0418">Kinase</keyword>
<evidence type="ECO:0000256" key="3">
    <source>
        <dbReference type="ARBA" id="ARBA00022553"/>
    </source>
</evidence>
<dbReference type="RefSeq" id="WP_322133435.1">
    <property type="nucleotide sequence ID" value="NZ_CP085036.1"/>
</dbReference>
<reference evidence="11 12" key="1">
    <citation type="submission" date="2023-04" db="EMBL/GenBank/DDBJ databases">
        <title>Genome Encyclopedia of Bacteria and Archaea VI: Functional Genomics of Type Strains.</title>
        <authorList>
            <person name="Whitman W."/>
        </authorList>
    </citation>
    <scope>NUCLEOTIDE SEQUENCE [LARGE SCALE GENOMIC DNA]</scope>
    <source>
        <strain evidence="11 12">SG_E_30_P1</strain>
    </source>
</reference>
<evidence type="ECO:0000256" key="9">
    <source>
        <dbReference type="SAM" id="Phobius"/>
    </source>
</evidence>
<dbReference type="InterPro" id="IPR003594">
    <property type="entry name" value="HATPase_dom"/>
</dbReference>
<dbReference type="Gene3D" id="3.30.565.10">
    <property type="entry name" value="Histidine kinase-like ATPase, C-terminal domain"/>
    <property type="match status" value="1"/>
</dbReference>
<keyword evidence="5" id="KW-0547">Nucleotide-binding</keyword>
<evidence type="ECO:0000313" key="11">
    <source>
        <dbReference type="EMBL" id="MDH6181113.1"/>
    </source>
</evidence>
<dbReference type="GO" id="GO:0016301">
    <property type="term" value="F:kinase activity"/>
    <property type="evidence" value="ECO:0007669"/>
    <property type="project" value="UniProtKB-KW"/>
</dbReference>
<accession>A0ABT6KM75</accession>
<evidence type="ECO:0000313" key="12">
    <source>
        <dbReference type="Proteomes" id="UP001160142"/>
    </source>
</evidence>
<keyword evidence="7" id="KW-0067">ATP-binding</keyword>
<keyword evidence="8" id="KW-0902">Two-component regulatory system</keyword>
<name>A0ABT6KM75_9MICO</name>
<dbReference type="PANTHER" id="PTHR24421">
    <property type="entry name" value="NITRATE/NITRITE SENSOR PROTEIN NARX-RELATED"/>
    <property type="match status" value="1"/>
</dbReference>
<dbReference type="InterPro" id="IPR011712">
    <property type="entry name" value="Sig_transdc_His_kin_sub3_dim/P"/>
</dbReference>
<dbReference type="SMART" id="SM00387">
    <property type="entry name" value="HATPase_c"/>
    <property type="match status" value="1"/>
</dbReference>
<proteinExistence type="predicted"/>
<feature type="transmembrane region" description="Helical" evidence="9">
    <location>
        <begin position="130"/>
        <end position="150"/>
    </location>
</feature>
<dbReference type="Pfam" id="PF02518">
    <property type="entry name" value="HATPase_c"/>
    <property type="match status" value="1"/>
</dbReference>
<evidence type="ECO:0000256" key="5">
    <source>
        <dbReference type="ARBA" id="ARBA00022741"/>
    </source>
</evidence>
<dbReference type="EC" id="2.7.13.3" evidence="2"/>
<keyword evidence="12" id="KW-1185">Reference proteome</keyword>
<keyword evidence="9" id="KW-1133">Transmembrane helix</keyword>
<keyword evidence="9" id="KW-0472">Membrane</keyword>